<keyword evidence="9 12" id="KW-0067">ATP-binding</keyword>
<dbReference type="InterPro" id="IPR036676">
    <property type="entry name" value="PurM-like_C_sf"/>
</dbReference>
<dbReference type="HAMAP" id="MF_01930">
    <property type="entry name" value="PurN"/>
    <property type="match status" value="1"/>
</dbReference>
<keyword evidence="4 13" id="KW-0436">Ligase</keyword>
<evidence type="ECO:0000313" key="15">
    <source>
        <dbReference type="EMBL" id="KAK0423646.1"/>
    </source>
</evidence>
<evidence type="ECO:0000256" key="3">
    <source>
        <dbReference type="ARBA" id="ARBA00007423"/>
    </source>
</evidence>
<dbReference type="Proteomes" id="UP001175271">
    <property type="component" value="Unassembled WGS sequence"/>
</dbReference>
<comment type="caution">
    <text evidence="15">The sequence shown here is derived from an EMBL/GenBank/DDBJ whole genome shotgun (WGS) entry which is preliminary data.</text>
</comment>
<dbReference type="InterPro" id="IPR020560">
    <property type="entry name" value="PRibGlycinamide_synth_C-dom"/>
</dbReference>
<dbReference type="GO" id="GO:0004641">
    <property type="term" value="F:phosphoribosylformylglycinamidine cyclo-ligase activity"/>
    <property type="evidence" value="ECO:0007669"/>
    <property type="project" value="UniProtKB-EC"/>
</dbReference>
<dbReference type="InterPro" id="IPR037123">
    <property type="entry name" value="PRibGlycinamide_synth_C_sf"/>
</dbReference>
<dbReference type="Pfam" id="PF02843">
    <property type="entry name" value="GARS_C"/>
    <property type="match status" value="1"/>
</dbReference>
<dbReference type="SUPFAM" id="SSF55326">
    <property type="entry name" value="PurM N-terminal domain-like"/>
    <property type="match status" value="1"/>
</dbReference>
<dbReference type="InterPro" id="IPR011054">
    <property type="entry name" value="Rudment_hybrid_motif"/>
</dbReference>
<organism evidence="15 16">
    <name type="scientific">Steinernema hermaphroditum</name>
    <dbReference type="NCBI Taxonomy" id="289476"/>
    <lineage>
        <taxon>Eukaryota</taxon>
        <taxon>Metazoa</taxon>
        <taxon>Ecdysozoa</taxon>
        <taxon>Nematoda</taxon>
        <taxon>Chromadorea</taxon>
        <taxon>Rhabditida</taxon>
        <taxon>Tylenchina</taxon>
        <taxon>Panagrolaimomorpha</taxon>
        <taxon>Strongyloidoidea</taxon>
        <taxon>Steinernematidae</taxon>
        <taxon>Steinernema</taxon>
    </lineage>
</organism>
<dbReference type="Gene3D" id="3.30.1490.20">
    <property type="entry name" value="ATP-grasp fold, A domain"/>
    <property type="match status" value="1"/>
</dbReference>
<keyword evidence="8 13" id="KW-0658">Purine biosynthesis</keyword>
<dbReference type="PROSITE" id="PS00184">
    <property type="entry name" value="GARS"/>
    <property type="match status" value="1"/>
</dbReference>
<dbReference type="Pfam" id="PF00551">
    <property type="entry name" value="Formyl_trans_N"/>
    <property type="match status" value="1"/>
</dbReference>
<dbReference type="InterPro" id="IPR000115">
    <property type="entry name" value="PRibGlycinamide_synth"/>
</dbReference>
<dbReference type="Pfam" id="PF02769">
    <property type="entry name" value="AIRS_C"/>
    <property type="match status" value="1"/>
</dbReference>
<name>A0AA39M6Q6_9BILA</name>
<dbReference type="PANTHER" id="PTHR10520">
    <property type="entry name" value="TRIFUNCTIONAL PURINE BIOSYNTHETIC PROTEIN ADENOSINE-3-RELATED"/>
    <property type="match status" value="1"/>
</dbReference>
<comment type="similarity">
    <text evidence="13">In the central section; belongs to the AIR synthase family.</text>
</comment>
<dbReference type="SMART" id="SM01209">
    <property type="entry name" value="GARS_A"/>
    <property type="match status" value="1"/>
</dbReference>
<evidence type="ECO:0000256" key="8">
    <source>
        <dbReference type="ARBA" id="ARBA00022755"/>
    </source>
</evidence>
<dbReference type="GO" id="GO:0005829">
    <property type="term" value="C:cytosol"/>
    <property type="evidence" value="ECO:0007669"/>
    <property type="project" value="TreeGrafter"/>
</dbReference>
<dbReference type="InterPro" id="IPR010918">
    <property type="entry name" value="PurM-like_C_dom"/>
</dbReference>
<dbReference type="EC" id="6.3.4.13" evidence="13"/>
<dbReference type="HAMAP" id="MF_00138">
    <property type="entry name" value="GARS"/>
    <property type="match status" value="1"/>
</dbReference>
<dbReference type="GO" id="GO:0004644">
    <property type="term" value="F:phosphoribosylglycinamide formyltransferase activity"/>
    <property type="evidence" value="ECO:0007669"/>
    <property type="project" value="UniProtKB-EC"/>
</dbReference>
<dbReference type="HAMAP" id="MF_00741">
    <property type="entry name" value="AIRS"/>
    <property type="match status" value="1"/>
</dbReference>
<dbReference type="NCBIfam" id="TIGR00878">
    <property type="entry name" value="purM"/>
    <property type="match status" value="1"/>
</dbReference>
<comment type="pathway">
    <text evidence="13">Purine metabolism; IMP biosynthesis via de novo pathway; N(2)-formyl-N(1)-(5-phospho-D-ribosyl)glycinamide from N(1)-(5-phospho-D-ribosyl)glycinamide (10-formyl THF route): step 1/1.</text>
</comment>
<dbReference type="GO" id="GO:0006189">
    <property type="term" value="P:'de novo' IMP biosynthetic process"/>
    <property type="evidence" value="ECO:0007669"/>
    <property type="project" value="UniProtKB-UniRule"/>
</dbReference>
<dbReference type="GO" id="GO:0004637">
    <property type="term" value="F:phosphoribosylamine-glycine ligase activity"/>
    <property type="evidence" value="ECO:0007669"/>
    <property type="project" value="UniProtKB-UniRule"/>
</dbReference>
<evidence type="ECO:0000256" key="10">
    <source>
        <dbReference type="ARBA" id="ARBA00023211"/>
    </source>
</evidence>
<dbReference type="EC" id="2.1.2.2" evidence="13"/>
<keyword evidence="7 12" id="KW-0547">Nucleotide-binding</keyword>
<dbReference type="Gene3D" id="3.90.600.10">
    <property type="entry name" value="Phosphoribosylglycinamide synthetase, C-terminal domain"/>
    <property type="match status" value="1"/>
</dbReference>
<dbReference type="SUPFAM" id="SSF51246">
    <property type="entry name" value="Rudiment single hybrid motif"/>
    <property type="match status" value="1"/>
</dbReference>
<gene>
    <name evidence="15" type="ORF">QR680_008253</name>
</gene>
<dbReference type="InterPro" id="IPR002376">
    <property type="entry name" value="Formyl_transf_N"/>
</dbReference>
<evidence type="ECO:0000256" key="12">
    <source>
        <dbReference type="PROSITE-ProRule" id="PRU00409"/>
    </source>
</evidence>
<dbReference type="InterPro" id="IPR020561">
    <property type="entry name" value="PRibGlycinamid_synth_ATP-grasp"/>
</dbReference>
<dbReference type="InterPro" id="IPR016185">
    <property type="entry name" value="PreATP-grasp_dom_sf"/>
</dbReference>
<reference evidence="15" key="1">
    <citation type="submission" date="2023-06" db="EMBL/GenBank/DDBJ databases">
        <title>Genomic analysis of the entomopathogenic nematode Steinernema hermaphroditum.</title>
        <authorList>
            <person name="Schwarz E.M."/>
            <person name="Heppert J.K."/>
            <person name="Baniya A."/>
            <person name="Schwartz H.T."/>
            <person name="Tan C.-H."/>
            <person name="Antoshechkin I."/>
            <person name="Sternberg P.W."/>
            <person name="Goodrich-Blair H."/>
            <person name="Dillman A.R."/>
        </authorList>
    </citation>
    <scope>NUCLEOTIDE SEQUENCE</scope>
    <source>
        <strain evidence="15">PS9179</strain>
        <tissue evidence="15">Whole animal</tissue>
    </source>
</reference>
<keyword evidence="6 13" id="KW-0479">Metal-binding</keyword>
<dbReference type="EC" id="6.3.3.1" evidence="13"/>
<comment type="similarity">
    <text evidence="13">In the C-terminal section; belongs to the GART family.</text>
</comment>
<dbReference type="CDD" id="cd08645">
    <property type="entry name" value="FMT_core_GART"/>
    <property type="match status" value="1"/>
</dbReference>
<dbReference type="CDD" id="cd02196">
    <property type="entry name" value="PurM"/>
    <property type="match status" value="1"/>
</dbReference>
<evidence type="ECO:0000256" key="2">
    <source>
        <dbReference type="ARBA" id="ARBA00005174"/>
    </source>
</evidence>
<keyword evidence="5" id="KW-0808">Transferase</keyword>
<dbReference type="AlphaFoldDB" id="A0AA39M6Q6"/>
<keyword evidence="10 13" id="KW-0464">Manganese</keyword>
<keyword evidence="16" id="KW-1185">Reference proteome</keyword>
<dbReference type="SUPFAM" id="SSF56059">
    <property type="entry name" value="Glutathione synthetase ATP-binding domain-like"/>
    <property type="match status" value="1"/>
</dbReference>
<dbReference type="NCBIfam" id="TIGR00639">
    <property type="entry name" value="PurN"/>
    <property type="match status" value="1"/>
</dbReference>
<comment type="catalytic activity">
    <reaction evidence="13">
        <text>5-phospho-beta-D-ribosylamine + glycine + ATP = N(1)-(5-phospho-beta-D-ribosyl)glycinamide + ADP + phosphate + H(+)</text>
        <dbReference type="Rhea" id="RHEA:17453"/>
        <dbReference type="ChEBI" id="CHEBI:15378"/>
        <dbReference type="ChEBI" id="CHEBI:30616"/>
        <dbReference type="ChEBI" id="CHEBI:43474"/>
        <dbReference type="ChEBI" id="CHEBI:57305"/>
        <dbReference type="ChEBI" id="CHEBI:58681"/>
        <dbReference type="ChEBI" id="CHEBI:143788"/>
        <dbReference type="ChEBI" id="CHEBI:456216"/>
        <dbReference type="EC" id="6.3.4.13"/>
    </reaction>
</comment>
<dbReference type="Gene3D" id="3.40.50.170">
    <property type="entry name" value="Formyl transferase, N-terminal domain"/>
    <property type="match status" value="1"/>
</dbReference>
<evidence type="ECO:0000256" key="5">
    <source>
        <dbReference type="ARBA" id="ARBA00022679"/>
    </source>
</evidence>
<proteinExistence type="inferred from homology"/>
<comment type="catalytic activity">
    <reaction evidence="13">
        <text>2-formamido-N(1)-(5-O-phospho-beta-D-ribosyl)acetamidine + ATP = 5-amino-1-(5-phospho-beta-D-ribosyl)imidazole + ADP + phosphate + H(+)</text>
        <dbReference type="Rhea" id="RHEA:23032"/>
        <dbReference type="ChEBI" id="CHEBI:15378"/>
        <dbReference type="ChEBI" id="CHEBI:30616"/>
        <dbReference type="ChEBI" id="CHEBI:43474"/>
        <dbReference type="ChEBI" id="CHEBI:137981"/>
        <dbReference type="ChEBI" id="CHEBI:147287"/>
        <dbReference type="ChEBI" id="CHEBI:456216"/>
        <dbReference type="EC" id="6.3.3.1"/>
    </reaction>
</comment>
<dbReference type="Pfam" id="PF00586">
    <property type="entry name" value="AIRS"/>
    <property type="match status" value="1"/>
</dbReference>
<evidence type="ECO:0000256" key="7">
    <source>
        <dbReference type="ARBA" id="ARBA00022741"/>
    </source>
</evidence>
<dbReference type="InterPro" id="IPR011761">
    <property type="entry name" value="ATP-grasp"/>
</dbReference>
<comment type="catalytic activity">
    <reaction evidence="13">
        <text>N(1)-(5-phospho-beta-D-ribosyl)glycinamide + (6R)-10-formyltetrahydrofolate = N(2)-formyl-N(1)-(5-phospho-beta-D-ribosyl)glycinamide + (6S)-5,6,7,8-tetrahydrofolate + H(+)</text>
        <dbReference type="Rhea" id="RHEA:15053"/>
        <dbReference type="ChEBI" id="CHEBI:15378"/>
        <dbReference type="ChEBI" id="CHEBI:57453"/>
        <dbReference type="ChEBI" id="CHEBI:143788"/>
        <dbReference type="ChEBI" id="CHEBI:147286"/>
        <dbReference type="ChEBI" id="CHEBI:195366"/>
        <dbReference type="EC" id="2.1.2.2"/>
    </reaction>
</comment>
<dbReference type="InterPro" id="IPR004733">
    <property type="entry name" value="PurM_cligase"/>
</dbReference>
<dbReference type="PANTHER" id="PTHR10520:SF12">
    <property type="entry name" value="TRIFUNCTIONAL PURINE BIOSYNTHETIC PROTEIN ADENOSINE-3"/>
    <property type="match status" value="1"/>
</dbReference>
<accession>A0AA39M6Q6</accession>
<keyword evidence="11 13" id="KW-0511">Multifunctional enzyme</keyword>
<evidence type="ECO:0000256" key="1">
    <source>
        <dbReference type="ARBA" id="ARBA00004686"/>
    </source>
</evidence>
<evidence type="ECO:0000256" key="9">
    <source>
        <dbReference type="ARBA" id="ARBA00022840"/>
    </source>
</evidence>
<comment type="pathway">
    <text evidence="1 13">Purine metabolism; IMP biosynthesis via de novo pathway; 5-amino-1-(5-phospho-D-ribosyl)imidazole from N(2)-formyl-N(1)-(5-phospho-D-ribosyl)glycinamide: step 2/2.</text>
</comment>
<dbReference type="Pfam" id="PF02844">
    <property type="entry name" value="GARS_N"/>
    <property type="match status" value="1"/>
</dbReference>
<dbReference type="InterPro" id="IPR020559">
    <property type="entry name" value="PRibGlycinamide_synth_CS"/>
</dbReference>
<dbReference type="SUPFAM" id="SSF56042">
    <property type="entry name" value="PurM C-terminal domain-like"/>
    <property type="match status" value="1"/>
</dbReference>
<dbReference type="GO" id="GO:0046084">
    <property type="term" value="P:adenine biosynthetic process"/>
    <property type="evidence" value="ECO:0007669"/>
    <property type="project" value="TreeGrafter"/>
</dbReference>
<dbReference type="NCBIfam" id="TIGR00877">
    <property type="entry name" value="purD"/>
    <property type="match status" value="1"/>
</dbReference>
<evidence type="ECO:0000256" key="13">
    <source>
        <dbReference type="RuleBase" id="RU363089"/>
    </source>
</evidence>
<dbReference type="InterPro" id="IPR036477">
    <property type="entry name" value="Formyl_transf_N_sf"/>
</dbReference>
<dbReference type="SMART" id="SM01210">
    <property type="entry name" value="GARS_C"/>
    <property type="match status" value="1"/>
</dbReference>
<dbReference type="EMBL" id="JAUCMV010000001">
    <property type="protein sequence ID" value="KAK0423646.1"/>
    <property type="molecule type" value="Genomic_DNA"/>
</dbReference>
<protein>
    <recommendedName>
        <fullName evidence="13">Trifunctional purine biosynthetic protein adenosine-3</fullName>
    </recommendedName>
    <domain>
        <recommendedName>
            <fullName evidence="13">Phosphoribosylamine--glycine ligase</fullName>
            <ecNumber evidence="13">6.3.4.13</ecNumber>
        </recommendedName>
        <alternativeName>
            <fullName evidence="13">Glycinamide ribonucleotide synthetase</fullName>
            <shortName evidence="13">GARS</shortName>
        </alternativeName>
        <alternativeName>
            <fullName evidence="13">Phosphoribosylglycinamide synthetase</fullName>
        </alternativeName>
    </domain>
    <domain>
        <recommendedName>
            <fullName evidence="13">Phosphoribosylformylglycinamidine cyclo-ligase</fullName>
            <ecNumber evidence="13">6.3.3.1</ecNumber>
        </recommendedName>
        <alternativeName>
            <fullName evidence="13">AIR synthase</fullName>
            <shortName evidence="13">AIRS</shortName>
        </alternativeName>
        <alternativeName>
            <fullName evidence="13">Phosphoribosyl-aminoimidazole synthetase</fullName>
        </alternativeName>
    </domain>
    <domain>
        <recommendedName>
            <fullName evidence="13">Phosphoribosylglycinamide formyltransferase</fullName>
            <ecNumber evidence="13">2.1.2.2</ecNumber>
        </recommendedName>
        <alternativeName>
            <fullName evidence="13">5'-phosphoribosylglycinamide transformylase</fullName>
        </alternativeName>
        <alternativeName>
            <fullName evidence="13">GAR transformylase</fullName>
            <shortName evidence="13">GART</shortName>
        </alternativeName>
    </domain>
</protein>
<dbReference type="InterPro" id="IPR036921">
    <property type="entry name" value="PurM-like_N_sf"/>
</dbReference>
<evidence type="ECO:0000313" key="16">
    <source>
        <dbReference type="Proteomes" id="UP001175271"/>
    </source>
</evidence>
<dbReference type="InterPro" id="IPR013815">
    <property type="entry name" value="ATP_grasp_subdomain_1"/>
</dbReference>
<dbReference type="Pfam" id="PF01071">
    <property type="entry name" value="GARS_A"/>
    <property type="match status" value="1"/>
</dbReference>
<comment type="pathway">
    <text evidence="2 13">Purine metabolism; IMP biosynthesis via de novo pathway; N(1)-(5-phospho-D-ribosyl)glycinamide from 5-phospho-alpha-D-ribose 1-diphosphate: step 2/2.</text>
</comment>
<dbReference type="InterPro" id="IPR020562">
    <property type="entry name" value="PRibGlycinamide_synth_N"/>
</dbReference>
<dbReference type="SUPFAM" id="SSF52440">
    <property type="entry name" value="PreATP-grasp domain"/>
    <property type="match status" value="1"/>
</dbReference>
<dbReference type="Gene3D" id="3.30.1330.10">
    <property type="entry name" value="PurM-like, N-terminal domain"/>
    <property type="match status" value="1"/>
</dbReference>
<dbReference type="GO" id="GO:0046872">
    <property type="term" value="F:metal ion binding"/>
    <property type="evidence" value="ECO:0007669"/>
    <property type="project" value="UniProtKB-KW"/>
</dbReference>
<dbReference type="InterPro" id="IPR004607">
    <property type="entry name" value="GART"/>
</dbReference>
<dbReference type="SUPFAM" id="SSF53328">
    <property type="entry name" value="Formyltransferase"/>
    <property type="match status" value="1"/>
</dbReference>
<evidence type="ECO:0000256" key="11">
    <source>
        <dbReference type="ARBA" id="ARBA00023268"/>
    </source>
</evidence>
<sequence length="982" mass="105418">MPSSKSSVLVIGSGAREHALAWKLQQSPSVEHVFIAPGNGSTEFEVPKSVDVNDATSIRSFCVARGISLVVVGPEGPLCKGIVDEIEAGNVDGKEIYCFGPPKAGARLEDSKKFSKHFMKANGLPTAGFEDFRSVEEAKAFIERVNWPSYVLKADGLAAGKGVIIVDGVEEAKKVAERMLGGEFGKASSEIVIEEKLEGYEVSALCFTDGKTFARMPFTQDHKPLLEGDRGPNTGGMGVVGPLVLPSEVEAEIDQVLQNTITALQKSNIPYKGCLYAGFMVTSKGCKLLEFNCRFGDPETEVLMRLLDSDLYTICVACSRGTLTSTEISWKAQNVVGIVLASEGYPAKPIVNRKVGGVPEHNEETVVFHAGTKLTEEGLVTSGGRVFCVVSVGNSFQEARNRALAVSEQIQFEGKYYRRDIGHFLFNKGNVSYSASGVDIAEGNALVASIKDVCLSTRTPGTESIGGFGALVDLKAEGFHTPQLVIGMDGVGTKIAVAEATGHFDGLGYDLVGMCVNDVLCHCARPVAFLDYYVTGRLVKEEAAAVIRSIAKACKESGCALVGGETAEMPGVYNPGQWDVAGCCIGAREASWPQLPLVDAVSEGDVLLALPSNGLHSNGFSLVRKIVSDNGFSYKDPAPWNPQVSIGEELLRPTKLYVKSVLGALKSGKVKAIAHITGGGITENLPRVFPPHVAAEIECGSWSIPEVFDWLHSNGPVSPPEMLKTFNCGVGLILVVDPKHQEAVTDSLIDNGESSIYKIGNIVKQTTKDQIVYKNMENTFKYRFVKTQTRKINVAILISGAGSNMKKLIEKSLYAKSNCTVRVVISNKADAGGIAIARSYGIETVVVPSVGAREDYEAIITKELEKRGIELICLAGFMRILTASFIGRWKNRIINIHPSLLPSFKGAHAVQLALEAKVKIAGCTAHFADVEVDAGAIIAQEAVPVYDDDTEDSLHERIKVKEHIVFAEAMETVAKSFLAKDA</sequence>
<dbReference type="InterPro" id="IPR016188">
    <property type="entry name" value="PurM-like_N"/>
</dbReference>
<dbReference type="Gene3D" id="3.40.50.20">
    <property type="match status" value="1"/>
</dbReference>
<dbReference type="PROSITE" id="PS50975">
    <property type="entry name" value="ATP_GRASP"/>
    <property type="match status" value="1"/>
</dbReference>
<dbReference type="Gene3D" id="3.30.470.20">
    <property type="entry name" value="ATP-grasp fold, B domain"/>
    <property type="match status" value="1"/>
</dbReference>
<dbReference type="Gene3D" id="3.90.650.10">
    <property type="entry name" value="PurM-like C-terminal domain"/>
    <property type="match status" value="1"/>
</dbReference>
<dbReference type="FunFam" id="3.90.650.10:FF:000019">
    <property type="entry name" value="Trifunctional purine biosynthetic protein adenosine-3"/>
    <property type="match status" value="1"/>
</dbReference>
<evidence type="ECO:0000256" key="6">
    <source>
        <dbReference type="ARBA" id="ARBA00022723"/>
    </source>
</evidence>
<comment type="similarity">
    <text evidence="3 13">In the N-terminal section; belongs to the GARS family.</text>
</comment>
<dbReference type="GO" id="GO:0005524">
    <property type="term" value="F:ATP binding"/>
    <property type="evidence" value="ECO:0007669"/>
    <property type="project" value="UniProtKB-UniRule"/>
</dbReference>
<feature type="domain" description="ATP-grasp" evidence="14">
    <location>
        <begin position="116"/>
        <end position="320"/>
    </location>
</feature>
<evidence type="ECO:0000259" key="14">
    <source>
        <dbReference type="PROSITE" id="PS50975"/>
    </source>
</evidence>
<evidence type="ECO:0000256" key="4">
    <source>
        <dbReference type="ARBA" id="ARBA00022598"/>
    </source>
</evidence>